<evidence type="ECO:0000313" key="4">
    <source>
        <dbReference type="Proteomes" id="UP000736787"/>
    </source>
</evidence>
<dbReference type="AlphaFoldDB" id="A0A8T1AUA8"/>
<dbReference type="VEuPathDB" id="FungiDB:PC110_g15471"/>
<accession>A0A8T1AUA8</accession>
<feature type="chain" id="PRO_5035921617" description="SCP domain-containing protein" evidence="1">
    <location>
        <begin position="29"/>
        <end position="667"/>
    </location>
</feature>
<dbReference type="Gene3D" id="2.120.10.30">
    <property type="entry name" value="TolB, C-terminal domain"/>
    <property type="match status" value="1"/>
</dbReference>
<dbReference type="EMBL" id="RCMK01001743">
    <property type="protein sequence ID" value="KAG2889078.1"/>
    <property type="molecule type" value="Genomic_DNA"/>
</dbReference>
<sequence>MLRNAVRWRSRSLLFILWCLLLFSVTSSKTSTSTVYFRQQSGGSIFAIDGRDGSETEIEGSSEYARFVGLAIHRRHGRIFWSDGRAVKSANATDGSDVEVVVGALARVVWVGTNFGQSQADVQMLTVKGTRCDSIISWSPERVECIVGLPLRFSQTQLPFVSEDDCSIQTNHGPMTGIALNYNEMFALGTSSPIVERVDIYANFVLPHALAIDDREGEDWLYWSNSEDGTIYRSSLRSNVIEVLQRRCWSVRGLALNIFQDAGKERVSLMYSLESKAQVLLSGLRSPRGLAMDSTNQILFFNEKTGRIFQVRLGKTMTARQKASILPDDASIVSPGVGIRRIATLASMTRLDGIAVDSKYLYWCETNTNTVARALRRDFQRQVVVGGTANSMLSWPRGIALGSDDGDINDLKHSFYYSEYTGRVSRGSSQTVIVNEYNLFVSIAHSLFNSHHSKQPKHQKMVSFSKTSLAILFAISATSTDADVSGNLRHESRTLQAKYTSTSQYAASMLASVNAQRAAQGLPALCMNAKLMAASMRHSTDMAVNNFMSHTGSDGSTMSMRVTAAGYKWTRVAENVAAGQSSVAAVMTSWMNSPGHRANILGDYTMFGTAYAYNIGSTYKHYWTQNFGKGSTEACSYEDVEYVDAPTPTLNSTTDLTDNSTVVLPNE</sequence>
<dbReference type="PANTHER" id="PTHR31157">
    <property type="entry name" value="SCP DOMAIN-CONTAINING PROTEIN"/>
    <property type="match status" value="1"/>
</dbReference>
<dbReference type="InterPro" id="IPR035940">
    <property type="entry name" value="CAP_sf"/>
</dbReference>
<comment type="caution">
    <text evidence="3">The sequence shown here is derived from an EMBL/GenBank/DDBJ whole genome shotgun (WGS) entry which is preliminary data.</text>
</comment>
<dbReference type="InterPro" id="IPR014044">
    <property type="entry name" value="CAP_dom"/>
</dbReference>
<protein>
    <recommendedName>
        <fullName evidence="2">SCP domain-containing protein</fullName>
    </recommendedName>
</protein>
<feature type="domain" description="SCP" evidence="2">
    <location>
        <begin position="511"/>
        <end position="627"/>
    </location>
</feature>
<dbReference type="CDD" id="cd05379">
    <property type="entry name" value="CAP_bacterial"/>
    <property type="match status" value="1"/>
</dbReference>
<dbReference type="Pfam" id="PF00188">
    <property type="entry name" value="CAP"/>
    <property type="match status" value="1"/>
</dbReference>
<dbReference type="InterPro" id="IPR000033">
    <property type="entry name" value="LDLR_classB_rpt"/>
</dbReference>
<feature type="non-terminal residue" evidence="3">
    <location>
        <position position="1"/>
    </location>
</feature>
<dbReference type="SMART" id="SM00135">
    <property type="entry name" value="LY"/>
    <property type="match status" value="4"/>
</dbReference>
<dbReference type="SUPFAM" id="SSF101898">
    <property type="entry name" value="NHL repeat"/>
    <property type="match status" value="1"/>
</dbReference>
<dbReference type="PANTHER" id="PTHR31157:SF1">
    <property type="entry name" value="SCP DOMAIN-CONTAINING PROTEIN"/>
    <property type="match status" value="1"/>
</dbReference>
<evidence type="ECO:0000256" key="1">
    <source>
        <dbReference type="SAM" id="SignalP"/>
    </source>
</evidence>
<dbReference type="InterPro" id="IPR011042">
    <property type="entry name" value="6-blade_b-propeller_TolB-like"/>
</dbReference>
<feature type="signal peptide" evidence="1">
    <location>
        <begin position="1"/>
        <end position="28"/>
    </location>
</feature>
<dbReference type="SUPFAM" id="SSF55797">
    <property type="entry name" value="PR-1-like"/>
    <property type="match status" value="1"/>
</dbReference>
<reference evidence="3" key="1">
    <citation type="submission" date="2018-10" db="EMBL/GenBank/DDBJ databases">
        <title>Effector identification in a new, highly contiguous assembly of the strawberry crown rot pathogen Phytophthora cactorum.</title>
        <authorList>
            <person name="Armitage A.D."/>
            <person name="Nellist C.F."/>
            <person name="Bates H."/>
            <person name="Vickerstaff R.J."/>
            <person name="Harrison R.J."/>
        </authorList>
    </citation>
    <scope>NUCLEOTIDE SEQUENCE</scope>
    <source>
        <strain evidence="3">4040</strain>
    </source>
</reference>
<dbReference type="VEuPathDB" id="FungiDB:PC110_g20096"/>
<evidence type="ECO:0000313" key="3">
    <source>
        <dbReference type="EMBL" id="KAG2889078.1"/>
    </source>
</evidence>
<dbReference type="Proteomes" id="UP000736787">
    <property type="component" value="Unassembled WGS sequence"/>
</dbReference>
<organism evidence="3 4">
    <name type="scientific">Phytophthora cactorum</name>
    <dbReference type="NCBI Taxonomy" id="29920"/>
    <lineage>
        <taxon>Eukaryota</taxon>
        <taxon>Sar</taxon>
        <taxon>Stramenopiles</taxon>
        <taxon>Oomycota</taxon>
        <taxon>Peronosporomycetes</taxon>
        <taxon>Peronosporales</taxon>
        <taxon>Peronosporaceae</taxon>
        <taxon>Phytophthora</taxon>
    </lineage>
</organism>
<keyword evidence="1" id="KW-0732">Signal</keyword>
<name>A0A8T1AUA8_9STRA</name>
<gene>
    <name evidence="3" type="ORF">PC117_g24770</name>
</gene>
<proteinExistence type="predicted"/>
<evidence type="ECO:0000259" key="2">
    <source>
        <dbReference type="Pfam" id="PF00188"/>
    </source>
</evidence>
<dbReference type="Gene3D" id="3.40.33.10">
    <property type="entry name" value="CAP"/>
    <property type="match status" value="1"/>
</dbReference>